<name>A0AAD7H624_9AGAR</name>
<sequence>MAKWQALGARLSINEGRRGGASLCKSKRGLASLPECPSRCQPEHGSAHVSAEMVRFDLVDNNVKYFLLPPSSSPLSSLLNSLVVDPNHLRKLQAASNPKTCVSVPTRASPHPTAVVLSMSECPPLPTSFVRLIQAHSPFPLFLRLTHLPRQTLSCLAQVYHECAVYRLPPVHVARCGWGRRICACSLTVTSHGQTSTSPPSLAAEVVIRPIWHATLVLCLRRLAQEDREHRLTIARRNNRDRPSPSLNGVRLGRFAYLFQYLLHVQRSYNVPSPV</sequence>
<gene>
    <name evidence="1" type="ORF">B0H16DRAFT_1702495</name>
</gene>
<organism evidence="1 2">
    <name type="scientific">Mycena metata</name>
    <dbReference type="NCBI Taxonomy" id="1033252"/>
    <lineage>
        <taxon>Eukaryota</taxon>
        <taxon>Fungi</taxon>
        <taxon>Dikarya</taxon>
        <taxon>Basidiomycota</taxon>
        <taxon>Agaricomycotina</taxon>
        <taxon>Agaricomycetes</taxon>
        <taxon>Agaricomycetidae</taxon>
        <taxon>Agaricales</taxon>
        <taxon>Marasmiineae</taxon>
        <taxon>Mycenaceae</taxon>
        <taxon>Mycena</taxon>
    </lineage>
</organism>
<proteinExistence type="predicted"/>
<protein>
    <submittedName>
        <fullName evidence="1">Uncharacterized protein</fullName>
    </submittedName>
</protein>
<dbReference type="EMBL" id="JARKIB010000346">
    <property type="protein sequence ID" value="KAJ7713283.1"/>
    <property type="molecule type" value="Genomic_DNA"/>
</dbReference>
<keyword evidence="2" id="KW-1185">Reference proteome</keyword>
<comment type="caution">
    <text evidence="1">The sequence shown here is derived from an EMBL/GenBank/DDBJ whole genome shotgun (WGS) entry which is preliminary data.</text>
</comment>
<evidence type="ECO:0000313" key="1">
    <source>
        <dbReference type="EMBL" id="KAJ7713283.1"/>
    </source>
</evidence>
<dbReference type="Proteomes" id="UP001215598">
    <property type="component" value="Unassembled WGS sequence"/>
</dbReference>
<reference evidence="1" key="1">
    <citation type="submission" date="2023-03" db="EMBL/GenBank/DDBJ databases">
        <title>Massive genome expansion in bonnet fungi (Mycena s.s.) driven by repeated elements and novel gene families across ecological guilds.</title>
        <authorList>
            <consortium name="Lawrence Berkeley National Laboratory"/>
            <person name="Harder C.B."/>
            <person name="Miyauchi S."/>
            <person name="Viragh M."/>
            <person name="Kuo A."/>
            <person name="Thoen E."/>
            <person name="Andreopoulos B."/>
            <person name="Lu D."/>
            <person name="Skrede I."/>
            <person name="Drula E."/>
            <person name="Henrissat B."/>
            <person name="Morin E."/>
            <person name="Kohler A."/>
            <person name="Barry K."/>
            <person name="LaButti K."/>
            <person name="Morin E."/>
            <person name="Salamov A."/>
            <person name="Lipzen A."/>
            <person name="Mereny Z."/>
            <person name="Hegedus B."/>
            <person name="Baldrian P."/>
            <person name="Stursova M."/>
            <person name="Weitz H."/>
            <person name="Taylor A."/>
            <person name="Grigoriev I.V."/>
            <person name="Nagy L.G."/>
            <person name="Martin F."/>
            <person name="Kauserud H."/>
        </authorList>
    </citation>
    <scope>NUCLEOTIDE SEQUENCE</scope>
    <source>
        <strain evidence="1">CBHHK182m</strain>
    </source>
</reference>
<dbReference type="AlphaFoldDB" id="A0AAD7H624"/>
<accession>A0AAD7H624</accession>
<evidence type="ECO:0000313" key="2">
    <source>
        <dbReference type="Proteomes" id="UP001215598"/>
    </source>
</evidence>